<dbReference type="AlphaFoldDB" id="A0A6J6VGY9"/>
<dbReference type="PANTHER" id="PTHR11895">
    <property type="entry name" value="TRANSAMIDASE"/>
    <property type="match status" value="1"/>
</dbReference>
<evidence type="ECO:0000313" key="3">
    <source>
        <dbReference type="EMBL" id="CAB5045856.1"/>
    </source>
</evidence>
<dbReference type="InterPro" id="IPR023631">
    <property type="entry name" value="Amidase_dom"/>
</dbReference>
<evidence type="ECO:0000313" key="2">
    <source>
        <dbReference type="EMBL" id="CAB4770323.1"/>
    </source>
</evidence>
<dbReference type="EMBL" id="CAFBQK010000005">
    <property type="protein sequence ID" value="CAB5045856.1"/>
    <property type="molecule type" value="Genomic_DNA"/>
</dbReference>
<dbReference type="GO" id="GO:0003824">
    <property type="term" value="F:catalytic activity"/>
    <property type="evidence" value="ECO:0007669"/>
    <property type="project" value="InterPro"/>
</dbReference>
<dbReference type="Pfam" id="PF01425">
    <property type="entry name" value="Amidase"/>
    <property type="match status" value="1"/>
</dbReference>
<dbReference type="SUPFAM" id="SSF75304">
    <property type="entry name" value="Amidase signature (AS) enzymes"/>
    <property type="match status" value="1"/>
</dbReference>
<evidence type="ECO:0000259" key="1">
    <source>
        <dbReference type="Pfam" id="PF01425"/>
    </source>
</evidence>
<sequence>MKRTTLADATASEMLNGYRSGDFTPREVMDAVISRIELREPAVKALWGQDLDGAIAQADASSKRWMKKEPIGALDGVPITIKENIATKGTSIPLGAASTVLTPASADAPPAARVREAGAIIIAKTTMPDLGMLSSGLSSFHALTSNPWNPTWNPGGSSAGGGASAAVGYGPLHMGTDIGGSLRLPGAWNAVVSLKPSNGRIPIDPPFFGRVAGPMTRTTGDSALLMSVVTAPDARDYMSLPPADIAWNTYNEFSPKGKRIALHLDAGCGLPVEPHTFAAITDAAKTFESAGALVEIIPPFFSEEALHELDTFWRVRGWVDYNAMPAERRKLLLPFIIEWLSAGENVTSAELMRCVNRKLEVRKSTQLATEKYDFVLSPVSPVLTYPVHWAMPTNDPARAMAHIGFTVPYNMSEQPASSINAGFSPDGRAIGLQISGRRFDDLGVLQATHWYENARPALAKPNWEIPSNADSYGGDLA</sequence>
<gene>
    <name evidence="2" type="ORF">UFOPK2907_00513</name>
    <name evidence="3" type="ORF">UFOPK4265_00073</name>
</gene>
<reference evidence="2" key="1">
    <citation type="submission" date="2020-05" db="EMBL/GenBank/DDBJ databases">
        <authorList>
            <person name="Chiriac C."/>
            <person name="Salcher M."/>
            <person name="Ghai R."/>
            <person name="Kavagutti S V."/>
        </authorList>
    </citation>
    <scope>NUCLEOTIDE SEQUENCE</scope>
</reference>
<dbReference type="NCBIfam" id="NF005450">
    <property type="entry name" value="PRK07042.1"/>
    <property type="match status" value="1"/>
</dbReference>
<name>A0A6J6VGY9_9ZZZZ</name>
<feature type="domain" description="Amidase" evidence="1">
    <location>
        <begin position="27"/>
        <end position="444"/>
    </location>
</feature>
<organism evidence="2">
    <name type="scientific">freshwater metagenome</name>
    <dbReference type="NCBI Taxonomy" id="449393"/>
    <lineage>
        <taxon>unclassified sequences</taxon>
        <taxon>metagenomes</taxon>
        <taxon>ecological metagenomes</taxon>
    </lineage>
</organism>
<dbReference type="Gene3D" id="3.90.1300.10">
    <property type="entry name" value="Amidase signature (AS) domain"/>
    <property type="match status" value="1"/>
</dbReference>
<dbReference type="EMBL" id="CAEZZR010000035">
    <property type="protein sequence ID" value="CAB4770323.1"/>
    <property type="molecule type" value="Genomic_DNA"/>
</dbReference>
<dbReference type="InterPro" id="IPR000120">
    <property type="entry name" value="Amidase"/>
</dbReference>
<dbReference type="PANTHER" id="PTHR11895:SF173">
    <property type="entry name" value="GLUTAMYL-TRNA AMIDOTRANSFERASE SUBUNIT A"/>
    <property type="match status" value="1"/>
</dbReference>
<dbReference type="InterPro" id="IPR036928">
    <property type="entry name" value="AS_sf"/>
</dbReference>
<proteinExistence type="predicted"/>
<protein>
    <submittedName>
        <fullName evidence="2">Unannotated protein</fullName>
    </submittedName>
</protein>
<accession>A0A6J6VGY9</accession>